<dbReference type="PANTHER" id="PTHR14226:SF57">
    <property type="entry name" value="BLR7027 PROTEIN"/>
    <property type="match status" value="1"/>
</dbReference>
<dbReference type="PROSITE" id="PS51635">
    <property type="entry name" value="PNPLA"/>
    <property type="match status" value="1"/>
</dbReference>
<keyword evidence="1 4" id="KW-0378">Hydrolase</keyword>
<dbReference type="GO" id="GO:0016787">
    <property type="term" value="F:hydrolase activity"/>
    <property type="evidence" value="ECO:0007669"/>
    <property type="project" value="UniProtKB-UniRule"/>
</dbReference>
<gene>
    <name evidence="6" type="ORF">SAMN05661093_10386</name>
</gene>
<evidence type="ECO:0000256" key="3">
    <source>
        <dbReference type="ARBA" id="ARBA00023098"/>
    </source>
</evidence>
<feature type="domain" description="PNPLA" evidence="5">
    <location>
        <begin position="4"/>
        <end position="195"/>
    </location>
</feature>
<dbReference type="AlphaFoldDB" id="A0A1W2FXW9"/>
<dbReference type="SUPFAM" id="SSF52151">
    <property type="entry name" value="FabD/lysophospholipase-like"/>
    <property type="match status" value="1"/>
</dbReference>
<feature type="short sequence motif" description="GXSXG" evidence="4">
    <location>
        <begin position="36"/>
        <end position="40"/>
    </location>
</feature>
<feature type="active site" description="Proton acceptor" evidence="4">
    <location>
        <position position="181"/>
    </location>
</feature>
<keyword evidence="7" id="KW-1185">Reference proteome</keyword>
<dbReference type="Pfam" id="PF01734">
    <property type="entry name" value="Patatin"/>
    <property type="match status" value="1"/>
</dbReference>
<proteinExistence type="predicted"/>
<dbReference type="Gene3D" id="3.40.1090.10">
    <property type="entry name" value="Cytosolic phospholipase A2 catalytic domain"/>
    <property type="match status" value="2"/>
</dbReference>
<evidence type="ECO:0000259" key="5">
    <source>
        <dbReference type="PROSITE" id="PS51635"/>
    </source>
</evidence>
<accession>A0A1W2FXW9</accession>
<evidence type="ECO:0000256" key="2">
    <source>
        <dbReference type="ARBA" id="ARBA00022963"/>
    </source>
</evidence>
<keyword evidence="3 4" id="KW-0443">Lipid metabolism</keyword>
<reference evidence="6 7" key="1">
    <citation type="submission" date="2017-04" db="EMBL/GenBank/DDBJ databases">
        <authorList>
            <person name="Afonso C.L."/>
            <person name="Miller P.J."/>
            <person name="Scott M.A."/>
            <person name="Spackman E."/>
            <person name="Goraichik I."/>
            <person name="Dimitrov K.M."/>
            <person name="Suarez D.L."/>
            <person name="Swayne D.E."/>
        </authorList>
    </citation>
    <scope>NUCLEOTIDE SEQUENCE [LARGE SCALE GENOMIC DNA]</scope>
    <source>
        <strain evidence="6 7">DSM 43828</strain>
    </source>
</reference>
<evidence type="ECO:0000256" key="1">
    <source>
        <dbReference type="ARBA" id="ARBA00022801"/>
    </source>
</evidence>
<evidence type="ECO:0000313" key="6">
    <source>
        <dbReference type="EMBL" id="SMD26799.1"/>
    </source>
</evidence>
<evidence type="ECO:0000256" key="4">
    <source>
        <dbReference type="PROSITE-ProRule" id="PRU01161"/>
    </source>
</evidence>
<feature type="short sequence motif" description="GXGXXG" evidence="4">
    <location>
        <begin position="8"/>
        <end position="13"/>
    </location>
</feature>
<name>A0A1W2FXW9_KIBAR</name>
<dbReference type="RefSeq" id="WP_084434476.1">
    <property type="nucleotide sequence ID" value="NZ_FWXV01000017.1"/>
</dbReference>
<dbReference type="EMBL" id="FWXV01000017">
    <property type="protein sequence ID" value="SMD26799.1"/>
    <property type="molecule type" value="Genomic_DNA"/>
</dbReference>
<feature type="active site" description="Nucleophile" evidence="4">
    <location>
        <position position="38"/>
    </location>
</feature>
<dbReference type="Proteomes" id="UP000192674">
    <property type="component" value="Unassembled WGS sequence"/>
</dbReference>
<protein>
    <submittedName>
        <fullName evidence="6">NTE family protein</fullName>
    </submittedName>
</protein>
<dbReference type="PANTHER" id="PTHR14226">
    <property type="entry name" value="NEUROPATHY TARGET ESTERASE/SWISS CHEESE D.MELANOGASTER"/>
    <property type="match status" value="1"/>
</dbReference>
<feature type="short sequence motif" description="DGA/G" evidence="4">
    <location>
        <begin position="181"/>
        <end position="183"/>
    </location>
</feature>
<dbReference type="InterPro" id="IPR016035">
    <property type="entry name" value="Acyl_Trfase/lysoPLipase"/>
</dbReference>
<sequence>MRALVLGGGGIAGVAWEVGILHGLGETVLDVDMIVGTSAGSIVAAALGHISPAEAYRLQTTPAPPSANNAAGPVPDIDKLMELFGKAYSLPPDEAVRMVADVSLAAETMPEEAFVNVIGRNLPSPEWPDSNISVVAYDTGSGERTVFTRDSGVALGLAVAASCSVPGVFPPITIDGKRYMDGGIRMSNNADLVADHDEILIIAPIVELAPPPNAKVITPDEGAMKAMGANVLDPASRIPSAEAGLRQGQSIKLH</sequence>
<dbReference type="GO" id="GO:0016042">
    <property type="term" value="P:lipid catabolic process"/>
    <property type="evidence" value="ECO:0007669"/>
    <property type="project" value="UniProtKB-UniRule"/>
</dbReference>
<keyword evidence="2 4" id="KW-0442">Lipid degradation</keyword>
<dbReference type="OrthoDB" id="2339873at2"/>
<evidence type="ECO:0000313" key="7">
    <source>
        <dbReference type="Proteomes" id="UP000192674"/>
    </source>
</evidence>
<dbReference type="InterPro" id="IPR050301">
    <property type="entry name" value="NTE"/>
</dbReference>
<organism evidence="6 7">
    <name type="scientific">Kibdelosporangium aridum</name>
    <dbReference type="NCBI Taxonomy" id="2030"/>
    <lineage>
        <taxon>Bacteria</taxon>
        <taxon>Bacillati</taxon>
        <taxon>Actinomycetota</taxon>
        <taxon>Actinomycetes</taxon>
        <taxon>Pseudonocardiales</taxon>
        <taxon>Pseudonocardiaceae</taxon>
        <taxon>Kibdelosporangium</taxon>
    </lineage>
</organism>
<dbReference type="InterPro" id="IPR002641">
    <property type="entry name" value="PNPLA_dom"/>
</dbReference>